<dbReference type="InterPro" id="IPR027368">
    <property type="entry name" value="MnmE_dom2"/>
</dbReference>
<dbReference type="Pfam" id="PF01926">
    <property type="entry name" value="MMR_HSR1"/>
    <property type="match status" value="1"/>
</dbReference>
<dbReference type="CDD" id="cd04164">
    <property type="entry name" value="trmE"/>
    <property type="match status" value="1"/>
</dbReference>
<dbReference type="Gene3D" id="1.20.120.430">
    <property type="entry name" value="tRNA modification GTPase MnmE domain 2"/>
    <property type="match status" value="1"/>
</dbReference>
<dbReference type="NCBIfam" id="TIGR00231">
    <property type="entry name" value="small_GTP"/>
    <property type="match status" value="1"/>
</dbReference>
<keyword evidence="4" id="KW-1185">Reference proteome</keyword>
<proteinExistence type="predicted"/>
<organism evidence="3 4">
    <name type="scientific">Tautonia plasticadhaerens</name>
    <dbReference type="NCBI Taxonomy" id="2527974"/>
    <lineage>
        <taxon>Bacteria</taxon>
        <taxon>Pseudomonadati</taxon>
        <taxon>Planctomycetota</taxon>
        <taxon>Planctomycetia</taxon>
        <taxon>Isosphaerales</taxon>
        <taxon>Isosphaeraceae</taxon>
        <taxon>Tautonia</taxon>
    </lineage>
</organism>
<dbReference type="GO" id="GO:0016787">
    <property type="term" value="F:hydrolase activity"/>
    <property type="evidence" value="ECO:0007669"/>
    <property type="project" value="UniProtKB-KW"/>
</dbReference>
<dbReference type="Gene3D" id="3.30.1360.120">
    <property type="entry name" value="Probable tRNA modification gtpase trme, domain 1"/>
    <property type="match status" value="1"/>
</dbReference>
<name>A0A518H9G9_9BACT</name>
<protein>
    <submittedName>
        <fullName evidence="3">tRNA modification GTPase MnmE</fullName>
        <ecNumber evidence="3">3.6.-.-</ecNumber>
    </submittedName>
</protein>
<dbReference type="PANTHER" id="PTHR42714:SF2">
    <property type="entry name" value="TRNA MODIFICATION GTPASE GTPBP3, MITOCHONDRIAL"/>
    <property type="match status" value="1"/>
</dbReference>
<dbReference type="EC" id="3.6.-.-" evidence="3"/>
<dbReference type="GO" id="GO:0005829">
    <property type="term" value="C:cytosol"/>
    <property type="evidence" value="ECO:0007669"/>
    <property type="project" value="TreeGrafter"/>
</dbReference>
<keyword evidence="3" id="KW-0378">Hydrolase</keyword>
<feature type="domain" description="GTP-binding protein TrmE N-terminal" evidence="2">
    <location>
        <begin position="17"/>
        <end position="125"/>
    </location>
</feature>
<evidence type="ECO:0000259" key="2">
    <source>
        <dbReference type="Pfam" id="PF10396"/>
    </source>
</evidence>
<dbReference type="Gene3D" id="3.40.50.300">
    <property type="entry name" value="P-loop containing nucleotide triphosphate hydrolases"/>
    <property type="match status" value="1"/>
</dbReference>
<dbReference type="InterPro" id="IPR018948">
    <property type="entry name" value="GTP-bd_TrmE_N"/>
</dbReference>
<dbReference type="GO" id="GO:0030488">
    <property type="term" value="P:tRNA methylation"/>
    <property type="evidence" value="ECO:0007669"/>
    <property type="project" value="TreeGrafter"/>
</dbReference>
<dbReference type="GO" id="GO:0002098">
    <property type="term" value="P:tRNA wobble uridine modification"/>
    <property type="evidence" value="ECO:0007669"/>
    <property type="project" value="TreeGrafter"/>
</dbReference>
<dbReference type="AlphaFoldDB" id="A0A518H9G9"/>
<dbReference type="InterPro" id="IPR006073">
    <property type="entry name" value="GTP-bd"/>
</dbReference>
<dbReference type="InterPro" id="IPR031168">
    <property type="entry name" value="G_TrmE"/>
</dbReference>
<reference evidence="3 4" key="1">
    <citation type="submission" date="2019-02" db="EMBL/GenBank/DDBJ databases">
        <title>Deep-cultivation of Planctomycetes and their phenomic and genomic characterization uncovers novel biology.</title>
        <authorList>
            <person name="Wiegand S."/>
            <person name="Jogler M."/>
            <person name="Boedeker C."/>
            <person name="Pinto D."/>
            <person name="Vollmers J."/>
            <person name="Rivas-Marin E."/>
            <person name="Kohn T."/>
            <person name="Peeters S.H."/>
            <person name="Heuer A."/>
            <person name="Rast P."/>
            <person name="Oberbeckmann S."/>
            <person name="Bunk B."/>
            <person name="Jeske O."/>
            <person name="Meyerdierks A."/>
            <person name="Storesund J.E."/>
            <person name="Kallscheuer N."/>
            <person name="Luecker S."/>
            <person name="Lage O.M."/>
            <person name="Pohl T."/>
            <person name="Merkel B.J."/>
            <person name="Hornburger P."/>
            <person name="Mueller R.-W."/>
            <person name="Bruemmer F."/>
            <person name="Labrenz M."/>
            <person name="Spormann A.M."/>
            <person name="Op den Camp H."/>
            <person name="Overmann J."/>
            <person name="Amann R."/>
            <person name="Jetten M.S.M."/>
            <person name="Mascher T."/>
            <person name="Medema M.H."/>
            <person name="Devos D.P."/>
            <person name="Kaster A.-K."/>
            <person name="Ovreas L."/>
            <person name="Rohde M."/>
            <person name="Galperin M.Y."/>
            <person name="Jogler C."/>
        </authorList>
    </citation>
    <scope>NUCLEOTIDE SEQUENCE [LARGE SCALE GENOMIC DNA]</scope>
    <source>
        <strain evidence="3 4">ElP</strain>
    </source>
</reference>
<dbReference type="RefSeq" id="WP_197446387.1">
    <property type="nucleotide sequence ID" value="NZ_CP036426.1"/>
</dbReference>
<dbReference type="PANTHER" id="PTHR42714">
    <property type="entry name" value="TRNA MODIFICATION GTPASE GTPBP3"/>
    <property type="match status" value="1"/>
</dbReference>
<dbReference type="Pfam" id="PF10396">
    <property type="entry name" value="TrmE_N"/>
    <property type="match status" value="1"/>
</dbReference>
<feature type="domain" description="G" evidence="1">
    <location>
        <begin position="197"/>
        <end position="308"/>
    </location>
</feature>
<evidence type="ECO:0000259" key="1">
    <source>
        <dbReference type="Pfam" id="PF01926"/>
    </source>
</evidence>
<accession>A0A518H9G9</accession>
<dbReference type="Proteomes" id="UP000317835">
    <property type="component" value="Chromosome"/>
</dbReference>
<dbReference type="InterPro" id="IPR027266">
    <property type="entry name" value="TrmE/GcvT-like"/>
</dbReference>
<dbReference type="InterPro" id="IPR005225">
    <property type="entry name" value="Small_GTP-bd"/>
</dbReference>
<evidence type="ECO:0000313" key="4">
    <source>
        <dbReference type="Proteomes" id="UP000317835"/>
    </source>
</evidence>
<dbReference type="SUPFAM" id="SSF103025">
    <property type="entry name" value="Folate-binding domain"/>
    <property type="match status" value="1"/>
</dbReference>
<dbReference type="EMBL" id="CP036426">
    <property type="protein sequence ID" value="QDV37493.1"/>
    <property type="molecule type" value="Genomic_DNA"/>
</dbReference>
<dbReference type="GO" id="GO:0005525">
    <property type="term" value="F:GTP binding"/>
    <property type="evidence" value="ECO:0007669"/>
    <property type="project" value="InterPro"/>
</dbReference>
<dbReference type="InterPro" id="IPR027417">
    <property type="entry name" value="P-loop_NTPase"/>
</dbReference>
<evidence type="ECO:0000313" key="3">
    <source>
        <dbReference type="EMBL" id="QDV37493.1"/>
    </source>
</evidence>
<dbReference type="SUPFAM" id="SSF52540">
    <property type="entry name" value="P-loop containing nucleoside triphosphate hydrolases"/>
    <property type="match status" value="1"/>
</dbReference>
<gene>
    <name evidence="3" type="primary">mnmE_2</name>
    <name evidence="3" type="ORF">ElP_54330</name>
</gene>
<dbReference type="KEGG" id="tpla:ElP_54330"/>
<sequence>MERMSTGRVPSGRGPFFSLLTAESRGAIAVIRIWGDGAVAVADAAFRPNRGPSLAASPTGRPRVGRVGEGTGDEVVAVVVDGHDGHPEAEIQCHGGPAAVSLAVEAVVVAGAARRASESWLTRRAPTTIRAQAEYELGFAETGRSAMILLDQALGAFDDELDRLASRVISEPSRTADDLDVLIRRVGLGTRLVTGWRVALAGRPNVGKSRLLNALSGYGRAIVSPTPGTTRDVVTARTAIDGWPVELADTAGLRSTDDPIERGGVSLARARHVEADLVLLVLDLSEPLTEVDRALIAEHPSAILACNKADLTASWGPEAEWGASQIVSAERGEGLDDLLGRIARRLVPDPPPEGAAVPFRVGHARSLGRALGLLRGGRPEAAMRALLRLRGRGG</sequence>